<organism evidence="1 3">
    <name type="scientific">Medicago truncatula</name>
    <name type="common">Barrel medic</name>
    <name type="synonym">Medicago tribuloides</name>
    <dbReference type="NCBI Taxonomy" id="3880"/>
    <lineage>
        <taxon>Eukaryota</taxon>
        <taxon>Viridiplantae</taxon>
        <taxon>Streptophyta</taxon>
        <taxon>Embryophyta</taxon>
        <taxon>Tracheophyta</taxon>
        <taxon>Spermatophyta</taxon>
        <taxon>Magnoliopsida</taxon>
        <taxon>eudicotyledons</taxon>
        <taxon>Gunneridae</taxon>
        <taxon>Pentapetalae</taxon>
        <taxon>rosids</taxon>
        <taxon>fabids</taxon>
        <taxon>Fabales</taxon>
        <taxon>Fabaceae</taxon>
        <taxon>Papilionoideae</taxon>
        <taxon>50 kb inversion clade</taxon>
        <taxon>NPAAA clade</taxon>
        <taxon>Hologalegina</taxon>
        <taxon>IRL clade</taxon>
        <taxon>Trifolieae</taxon>
        <taxon>Medicago</taxon>
    </lineage>
</organism>
<accession>A0A072TZ56</accession>
<evidence type="ECO:0000313" key="1">
    <source>
        <dbReference type="EMBL" id="KEH22451.1"/>
    </source>
</evidence>
<name>A0A072TZ56_MEDTR</name>
<dbReference type="Proteomes" id="UP000002051">
    <property type="component" value="Unassembled WGS sequence"/>
</dbReference>
<protein>
    <submittedName>
        <fullName evidence="1 2">Uncharacterized protein</fullName>
    </submittedName>
</protein>
<gene>
    <name evidence="1" type="ordered locus">MTR_7g050415</name>
</gene>
<proteinExistence type="predicted"/>
<sequence length="96" mass="10829">MTIVSECGSRWIDRRGRILADGVAFTEIESKCSAVIHGGVSDRKFHNQNMGNWEELCFKANPFEDKDSSCHVSNNCNKDDNNDGFALLFGLYSNFF</sequence>
<reference evidence="1 3" key="1">
    <citation type="journal article" date="2011" name="Nature">
        <title>The Medicago genome provides insight into the evolution of rhizobial symbioses.</title>
        <authorList>
            <person name="Young N.D."/>
            <person name="Debelle F."/>
            <person name="Oldroyd G.E."/>
            <person name="Geurts R."/>
            <person name="Cannon S.B."/>
            <person name="Udvardi M.K."/>
            <person name="Benedito V.A."/>
            <person name="Mayer K.F."/>
            <person name="Gouzy J."/>
            <person name="Schoof H."/>
            <person name="Van de Peer Y."/>
            <person name="Proost S."/>
            <person name="Cook D.R."/>
            <person name="Meyers B.C."/>
            <person name="Spannagl M."/>
            <person name="Cheung F."/>
            <person name="De Mita S."/>
            <person name="Krishnakumar V."/>
            <person name="Gundlach H."/>
            <person name="Zhou S."/>
            <person name="Mudge J."/>
            <person name="Bharti A.K."/>
            <person name="Murray J.D."/>
            <person name="Naoumkina M.A."/>
            <person name="Rosen B."/>
            <person name="Silverstein K.A."/>
            <person name="Tang H."/>
            <person name="Rombauts S."/>
            <person name="Zhao P.X."/>
            <person name="Zhou P."/>
            <person name="Barbe V."/>
            <person name="Bardou P."/>
            <person name="Bechner M."/>
            <person name="Bellec A."/>
            <person name="Berger A."/>
            <person name="Berges H."/>
            <person name="Bidwell S."/>
            <person name="Bisseling T."/>
            <person name="Choisne N."/>
            <person name="Couloux A."/>
            <person name="Denny R."/>
            <person name="Deshpande S."/>
            <person name="Dai X."/>
            <person name="Doyle J.J."/>
            <person name="Dudez A.M."/>
            <person name="Farmer A.D."/>
            <person name="Fouteau S."/>
            <person name="Franken C."/>
            <person name="Gibelin C."/>
            <person name="Gish J."/>
            <person name="Goldstein S."/>
            <person name="Gonzalez A.J."/>
            <person name="Green P.J."/>
            <person name="Hallab A."/>
            <person name="Hartog M."/>
            <person name="Hua A."/>
            <person name="Humphray S.J."/>
            <person name="Jeong D.H."/>
            <person name="Jing Y."/>
            <person name="Jocker A."/>
            <person name="Kenton S.M."/>
            <person name="Kim D.J."/>
            <person name="Klee K."/>
            <person name="Lai H."/>
            <person name="Lang C."/>
            <person name="Lin S."/>
            <person name="Macmil S.L."/>
            <person name="Magdelenat G."/>
            <person name="Matthews L."/>
            <person name="McCorrison J."/>
            <person name="Monaghan E.L."/>
            <person name="Mun J.H."/>
            <person name="Najar F.Z."/>
            <person name="Nicholson C."/>
            <person name="Noirot C."/>
            <person name="O'Bleness M."/>
            <person name="Paule C.R."/>
            <person name="Poulain J."/>
            <person name="Prion F."/>
            <person name="Qin B."/>
            <person name="Qu C."/>
            <person name="Retzel E.F."/>
            <person name="Riddle C."/>
            <person name="Sallet E."/>
            <person name="Samain S."/>
            <person name="Samson N."/>
            <person name="Sanders I."/>
            <person name="Saurat O."/>
            <person name="Scarpelli C."/>
            <person name="Schiex T."/>
            <person name="Segurens B."/>
            <person name="Severin A.J."/>
            <person name="Sherrier D.J."/>
            <person name="Shi R."/>
            <person name="Sims S."/>
            <person name="Singer S.R."/>
            <person name="Sinharoy S."/>
            <person name="Sterck L."/>
            <person name="Viollet A."/>
            <person name="Wang B.B."/>
            <person name="Wang K."/>
            <person name="Wang M."/>
            <person name="Wang X."/>
            <person name="Warfsmann J."/>
            <person name="Weissenbach J."/>
            <person name="White D.D."/>
            <person name="White J.D."/>
            <person name="Wiley G.B."/>
            <person name="Wincker P."/>
            <person name="Xing Y."/>
            <person name="Yang L."/>
            <person name="Yao Z."/>
            <person name="Ying F."/>
            <person name="Zhai J."/>
            <person name="Zhou L."/>
            <person name="Zuber A."/>
            <person name="Denarie J."/>
            <person name="Dixon R.A."/>
            <person name="May G.D."/>
            <person name="Schwartz D.C."/>
            <person name="Rogers J."/>
            <person name="Quetier F."/>
            <person name="Town C.D."/>
            <person name="Roe B.A."/>
        </authorList>
    </citation>
    <scope>NUCLEOTIDE SEQUENCE [LARGE SCALE GENOMIC DNA]</scope>
    <source>
        <strain evidence="1">A17</strain>
        <strain evidence="2 3">cv. Jemalong A17</strain>
    </source>
</reference>
<evidence type="ECO:0000313" key="2">
    <source>
        <dbReference type="EnsemblPlants" id="KEH22451"/>
    </source>
</evidence>
<dbReference type="HOGENOM" id="CLU_2362941_0_0_1"/>
<reference evidence="1 3" key="2">
    <citation type="journal article" date="2014" name="BMC Genomics">
        <title>An improved genome release (version Mt4.0) for the model legume Medicago truncatula.</title>
        <authorList>
            <person name="Tang H."/>
            <person name="Krishnakumar V."/>
            <person name="Bidwell S."/>
            <person name="Rosen B."/>
            <person name="Chan A."/>
            <person name="Zhou S."/>
            <person name="Gentzbittel L."/>
            <person name="Childs K.L."/>
            <person name="Yandell M."/>
            <person name="Gundlach H."/>
            <person name="Mayer K.F."/>
            <person name="Schwartz D.C."/>
            <person name="Town C.D."/>
        </authorList>
    </citation>
    <scope>GENOME REANNOTATION</scope>
    <source>
        <strain evidence="1">A17</strain>
        <strain evidence="2 3">cv. Jemalong A17</strain>
    </source>
</reference>
<dbReference type="EMBL" id="CM001223">
    <property type="protein sequence ID" value="KEH22451.1"/>
    <property type="molecule type" value="Genomic_DNA"/>
</dbReference>
<evidence type="ECO:0000313" key="3">
    <source>
        <dbReference type="Proteomes" id="UP000002051"/>
    </source>
</evidence>
<keyword evidence="3" id="KW-1185">Reference proteome</keyword>
<dbReference type="AlphaFoldDB" id="A0A072TZ56"/>
<reference evidence="2" key="3">
    <citation type="submission" date="2015-04" db="UniProtKB">
        <authorList>
            <consortium name="EnsemblPlants"/>
        </authorList>
    </citation>
    <scope>IDENTIFICATION</scope>
    <source>
        <strain evidence="2">cv. Jemalong A17</strain>
    </source>
</reference>
<dbReference type="EnsemblPlants" id="KEH22451">
    <property type="protein sequence ID" value="KEH22451"/>
    <property type="gene ID" value="MTR_7g050415"/>
</dbReference>